<evidence type="ECO:0000313" key="1">
    <source>
        <dbReference type="EMBL" id="TNY24101.1"/>
    </source>
</evidence>
<name>A0A5C5G880_9BASI</name>
<dbReference type="AlphaFoldDB" id="A0A5C5G880"/>
<organism evidence="1 2">
    <name type="scientific">Rhodotorula diobovata</name>
    <dbReference type="NCBI Taxonomy" id="5288"/>
    <lineage>
        <taxon>Eukaryota</taxon>
        <taxon>Fungi</taxon>
        <taxon>Dikarya</taxon>
        <taxon>Basidiomycota</taxon>
        <taxon>Pucciniomycotina</taxon>
        <taxon>Microbotryomycetes</taxon>
        <taxon>Sporidiobolales</taxon>
        <taxon>Sporidiobolaceae</taxon>
        <taxon>Rhodotorula</taxon>
    </lineage>
</organism>
<protein>
    <submittedName>
        <fullName evidence="1">Uncharacterized protein</fullName>
    </submittedName>
</protein>
<gene>
    <name evidence="1" type="ORF">DMC30DRAFT_216469</name>
</gene>
<proteinExistence type="predicted"/>
<evidence type="ECO:0000313" key="2">
    <source>
        <dbReference type="Proteomes" id="UP000311382"/>
    </source>
</evidence>
<dbReference type="Proteomes" id="UP000311382">
    <property type="component" value="Unassembled WGS sequence"/>
</dbReference>
<keyword evidence="2" id="KW-1185">Reference proteome</keyword>
<dbReference type="EMBL" id="SOZI01000005">
    <property type="protein sequence ID" value="TNY24101.1"/>
    <property type="molecule type" value="Genomic_DNA"/>
</dbReference>
<accession>A0A5C5G880</accession>
<sequence>MCAGSTSLQAVHSRVHSSLHSLPSRVGESRSWLHRCSGCLQGHEHARGGVHPRGPRGPSPACLCSPEPGLSRSNSVVSDSCLARRSRFSGCSRSCSNLSAVEACVVLEGRQRPCAISLRAGPRGRRSPHARTRTRGWSLASGSWLSPLGTPRRRAPFALPAPTGGVLGRKGDGPLVPAWASRACAPVRRATSPAESGDCLWTPTCSHVTHAQEVAASERPTPALSRALQAAPNLRRPSRRASRLACARMNGPRRVEAAPQVPRQTLYIEDEQPVEAREARVQFPLWRSSRYALVLRWHSVPARSFL</sequence>
<reference evidence="1 2" key="1">
    <citation type="submission" date="2019-03" db="EMBL/GenBank/DDBJ databases">
        <title>Rhodosporidium diobovatum UCD-FST 08-225 genome sequencing, assembly, and annotation.</title>
        <authorList>
            <person name="Fakankun I.U."/>
            <person name="Fristensky B."/>
            <person name="Levin D.B."/>
        </authorList>
    </citation>
    <scope>NUCLEOTIDE SEQUENCE [LARGE SCALE GENOMIC DNA]</scope>
    <source>
        <strain evidence="1 2">UCD-FST 08-225</strain>
    </source>
</reference>
<comment type="caution">
    <text evidence="1">The sequence shown here is derived from an EMBL/GenBank/DDBJ whole genome shotgun (WGS) entry which is preliminary data.</text>
</comment>